<dbReference type="InterPro" id="IPR037117">
    <property type="entry name" value="Dihydroorotate_DH_ele_sf"/>
</dbReference>
<dbReference type="GO" id="GO:0016491">
    <property type="term" value="F:oxidoreductase activity"/>
    <property type="evidence" value="ECO:0007669"/>
    <property type="project" value="InterPro"/>
</dbReference>
<dbReference type="InterPro" id="IPR001433">
    <property type="entry name" value="OxRdtase_FAD/NAD-bd"/>
</dbReference>
<evidence type="ECO:0000313" key="13">
    <source>
        <dbReference type="Proteomes" id="UP000503820"/>
    </source>
</evidence>
<dbReference type="PROSITE" id="PS51384">
    <property type="entry name" value="FAD_FR"/>
    <property type="match status" value="1"/>
</dbReference>
<sequence>MTNNPPNVYLPDMATIVEVVQETPAIKTFRVVLNSEERMRAFHFEPGQVGQLSVLGVGESTFVINSPPTRKEFLQFSVMKVGELTGHLHKLKAGDQIGVRAPLGNHFPYASMKGKNIVFIGGGIGMAPLRTLLLFMLDNRADYGDITLLYGARSPRDMAFGYEVEEWLQRNDMRTVLTVDNGTPEWQHKVGLIPNVLKEINPGPENTVAVTCGPPIMIKFTVQALQELGFDDEQVVTTLEKRMKCGVGICGRCNIGTSYVCKDGPVYTLAQLKQLPAEM</sequence>
<keyword evidence="8 10" id="KW-0411">Iron-sulfur</keyword>
<feature type="binding site" evidence="10">
    <location>
        <position position="245"/>
    </location>
    <ligand>
        <name>[2Fe-2S] cluster</name>
        <dbReference type="ChEBI" id="CHEBI:190135"/>
    </ligand>
</feature>
<dbReference type="SUPFAM" id="SSF52343">
    <property type="entry name" value="Ferredoxin reductase-like, C-terminal NADP-linked domain"/>
    <property type="match status" value="1"/>
</dbReference>
<dbReference type="EMBL" id="BLVP01000033">
    <property type="protein sequence ID" value="GFM38061.1"/>
    <property type="molecule type" value="Genomic_DNA"/>
</dbReference>
<keyword evidence="4 10" id="KW-0479">Metal-binding</keyword>
<keyword evidence="7 10" id="KW-0408">Iron</keyword>
<reference evidence="12 13" key="1">
    <citation type="submission" date="2020-05" db="EMBL/GenBank/DDBJ databases">
        <title>Draft genome sequence of Desulfovibrio psychrotolerans JS1T.</title>
        <authorList>
            <person name="Ueno A."/>
            <person name="Tamazawa S."/>
            <person name="Tamamura S."/>
            <person name="Murakami T."/>
            <person name="Kiyama T."/>
            <person name="Inomata H."/>
            <person name="Amano Y."/>
            <person name="Miyakawa K."/>
            <person name="Tamaki H."/>
            <person name="Naganuma T."/>
            <person name="Kaneko K."/>
        </authorList>
    </citation>
    <scope>NUCLEOTIDE SEQUENCE [LARGE SCALE GENOMIC DNA]</scope>
    <source>
        <strain evidence="12 13">JS1</strain>
    </source>
</reference>
<evidence type="ECO:0000256" key="10">
    <source>
        <dbReference type="PIRSR" id="PIRSR006816-2"/>
    </source>
</evidence>
<dbReference type="PANTHER" id="PTHR43513:SF1">
    <property type="entry name" value="ANAEROBIC SULFITE REDUCTASE SUBUNIT B"/>
    <property type="match status" value="1"/>
</dbReference>
<evidence type="ECO:0000256" key="9">
    <source>
        <dbReference type="ARBA" id="ARBA00034078"/>
    </source>
</evidence>
<keyword evidence="1" id="KW-0813">Transport</keyword>
<dbReference type="InterPro" id="IPR012165">
    <property type="entry name" value="Cyt_c3_hydrogenase_gsu"/>
</dbReference>
<dbReference type="AlphaFoldDB" id="A0A7J0BY11"/>
<evidence type="ECO:0000259" key="11">
    <source>
        <dbReference type="PROSITE" id="PS51384"/>
    </source>
</evidence>
<keyword evidence="3 10" id="KW-0001">2Fe-2S</keyword>
<dbReference type="InterPro" id="IPR017938">
    <property type="entry name" value="Riboflavin_synthase-like_b-brl"/>
</dbReference>
<gene>
    <name evidence="12" type="ORF">DSM19430T_27450</name>
</gene>
<comment type="cofactor">
    <cofactor evidence="10">
        <name>[2Fe-2S] cluster</name>
        <dbReference type="ChEBI" id="CHEBI:190135"/>
    </cofactor>
    <text evidence="10">Binds 1 [2Fe-2S] cluster per subunit.</text>
</comment>
<evidence type="ECO:0000256" key="5">
    <source>
        <dbReference type="ARBA" id="ARBA00022827"/>
    </source>
</evidence>
<dbReference type="InterPro" id="IPR019480">
    <property type="entry name" value="Dihydroorotate_DH_Fe-S-bd"/>
</dbReference>
<dbReference type="Pfam" id="PF00175">
    <property type="entry name" value="NAD_binding_1"/>
    <property type="match status" value="1"/>
</dbReference>
<evidence type="ECO:0000256" key="4">
    <source>
        <dbReference type="ARBA" id="ARBA00022723"/>
    </source>
</evidence>
<proteinExistence type="predicted"/>
<accession>A0A7J0BY11</accession>
<keyword evidence="5" id="KW-0274">FAD</keyword>
<organism evidence="12 13">
    <name type="scientific">Desulfovibrio psychrotolerans</name>
    <dbReference type="NCBI Taxonomy" id="415242"/>
    <lineage>
        <taxon>Bacteria</taxon>
        <taxon>Pseudomonadati</taxon>
        <taxon>Thermodesulfobacteriota</taxon>
        <taxon>Desulfovibrionia</taxon>
        <taxon>Desulfovibrionales</taxon>
        <taxon>Desulfovibrionaceae</taxon>
        <taxon>Desulfovibrio</taxon>
    </lineage>
</organism>
<dbReference type="PRINTS" id="PR00410">
    <property type="entry name" value="PHEHYDRXLASE"/>
</dbReference>
<feature type="binding site" evidence="10">
    <location>
        <position position="253"/>
    </location>
    <ligand>
        <name>[2Fe-2S] cluster</name>
        <dbReference type="ChEBI" id="CHEBI:190135"/>
    </ligand>
</feature>
<protein>
    <submittedName>
        <fullName evidence="12">Hydrogenase</fullName>
    </submittedName>
</protein>
<dbReference type="GO" id="GO:0046872">
    <property type="term" value="F:metal ion binding"/>
    <property type="evidence" value="ECO:0007669"/>
    <property type="project" value="UniProtKB-KW"/>
</dbReference>
<evidence type="ECO:0000256" key="1">
    <source>
        <dbReference type="ARBA" id="ARBA00022448"/>
    </source>
</evidence>
<dbReference type="GO" id="GO:0050660">
    <property type="term" value="F:flavin adenine dinucleotide binding"/>
    <property type="evidence" value="ECO:0007669"/>
    <property type="project" value="InterPro"/>
</dbReference>
<feature type="binding site" evidence="10">
    <location>
        <position position="250"/>
    </location>
    <ligand>
        <name>[2Fe-2S] cluster</name>
        <dbReference type="ChEBI" id="CHEBI:190135"/>
    </ligand>
</feature>
<feature type="domain" description="FAD-binding FR-type" evidence="11">
    <location>
        <begin position="9"/>
        <end position="109"/>
    </location>
</feature>
<dbReference type="PANTHER" id="PTHR43513">
    <property type="entry name" value="DIHYDROOROTATE DEHYDROGENASE B (NAD(+)), ELECTRON TRANSFER SUBUNIT"/>
    <property type="match status" value="1"/>
</dbReference>
<keyword evidence="13" id="KW-1185">Reference proteome</keyword>
<dbReference type="Proteomes" id="UP000503820">
    <property type="component" value="Unassembled WGS sequence"/>
</dbReference>
<dbReference type="PIRSF" id="PIRSF006816">
    <property type="entry name" value="Cyc3_hyd_g"/>
    <property type="match status" value="1"/>
</dbReference>
<dbReference type="RefSeq" id="WP_174410693.1">
    <property type="nucleotide sequence ID" value="NZ_BLVP01000033.1"/>
</dbReference>
<dbReference type="SUPFAM" id="SSF63380">
    <property type="entry name" value="Riboflavin synthase domain-like"/>
    <property type="match status" value="1"/>
</dbReference>
<dbReference type="Gene3D" id="3.40.50.80">
    <property type="entry name" value="Nucleotide-binding domain of ferredoxin-NADP reductase (FNR) module"/>
    <property type="match status" value="1"/>
</dbReference>
<keyword evidence="2" id="KW-0285">Flavoprotein</keyword>
<evidence type="ECO:0000256" key="3">
    <source>
        <dbReference type="ARBA" id="ARBA00022714"/>
    </source>
</evidence>
<evidence type="ECO:0000256" key="7">
    <source>
        <dbReference type="ARBA" id="ARBA00023004"/>
    </source>
</evidence>
<evidence type="ECO:0000256" key="8">
    <source>
        <dbReference type="ARBA" id="ARBA00023014"/>
    </source>
</evidence>
<comment type="caution">
    <text evidence="12">The sequence shown here is derived from an EMBL/GenBank/DDBJ whole genome shotgun (WGS) entry which is preliminary data.</text>
</comment>
<evidence type="ECO:0000256" key="2">
    <source>
        <dbReference type="ARBA" id="ARBA00022630"/>
    </source>
</evidence>
<dbReference type="Gene3D" id="2.40.30.10">
    <property type="entry name" value="Translation factors"/>
    <property type="match status" value="1"/>
</dbReference>
<dbReference type="Gene3D" id="2.10.240.10">
    <property type="entry name" value="Dihydroorotate dehydrogenase, electron transfer subunit"/>
    <property type="match status" value="1"/>
</dbReference>
<dbReference type="CDD" id="cd06221">
    <property type="entry name" value="sulfite_reductase_like"/>
    <property type="match status" value="1"/>
</dbReference>
<comment type="cofactor">
    <cofactor evidence="9">
        <name>[2Fe-2S] cluster</name>
        <dbReference type="ChEBI" id="CHEBI:190135"/>
    </cofactor>
</comment>
<dbReference type="GO" id="GO:0051537">
    <property type="term" value="F:2 iron, 2 sulfur cluster binding"/>
    <property type="evidence" value="ECO:0007669"/>
    <property type="project" value="UniProtKB-KW"/>
</dbReference>
<dbReference type="GO" id="GO:0006221">
    <property type="term" value="P:pyrimidine nucleotide biosynthetic process"/>
    <property type="evidence" value="ECO:0007669"/>
    <property type="project" value="InterPro"/>
</dbReference>
<name>A0A7J0BY11_9BACT</name>
<dbReference type="InterPro" id="IPR050353">
    <property type="entry name" value="PyrK_electron_transfer"/>
</dbReference>
<dbReference type="InterPro" id="IPR039261">
    <property type="entry name" value="FNR_nucleotide-bd"/>
</dbReference>
<feature type="binding site" evidence="10">
    <location>
        <position position="261"/>
    </location>
    <ligand>
        <name>[2Fe-2S] cluster</name>
        <dbReference type="ChEBI" id="CHEBI:190135"/>
    </ligand>
</feature>
<evidence type="ECO:0000313" key="12">
    <source>
        <dbReference type="EMBL" id="GFM38061.1"/>
    </source>
</evidence>
<dbReference type="InterPro" id="IPR017927">
    <property type="entry name" value="FAD-bd_FR_type"/>
</dbReference>
<keyword evidence="6" id="KW-0249">Electron transport</keyword>
<evidence type="ECO:0000256" key="6">
    <source>
        <dbReference type="ARBA" id="ARBA00022982"/>
    </source>
</evidence>
<dbReference type="Pfam" id="PF10418">
    <property type="entry name" value="DHODB_Fe-S_bind"/>
    <property type="match status" value="1"/>
</dbReference>